<reference evidence="10 11" key="1">
    <citation type="submission" date="2018-12" db="EMBL/GenBank/DDBJ databases">
        <authorList>
            <consortium name="Pathogen Informatics"/>
        </authorList>
    </citation>
    <scope>NUCLEOTIDE SEQUENCE [LARGE SCALE GENOMIC DNA]</scope>
    <source>
        <strain evidence="10 11">NCTC12871</strain>
    </source>
</reference>
<evidence type="ECO:0000256" key="4">
    <source>
        <dbReference type="ARBA" id="ARBA00022857"/>
    </source>
</evidence>
<dbReference type="SUPFAM" id="SSF55469">
    <property type="entry name" value="FMN-dependent nitroreductase-like"/>
    <property type="match status" value="1"/>
</dbReference>
<dbReference type="GO" id="GO:0016491">
    <property type="term" value="F:oxidoreductase activity"/>
    <property type="evidence" value="ECO:0007669"/>
    <property type="project" value="UniProtKB-UniRule"/>
</dbReference>
<dbReference type="Proteomes" id="UP000279799">
    <property type="component" value="Chromosome"/>
</dbReference>
<evidence type="ECO:0000259" key="9">
    <source>
        <dbReference type="Pfam" id="PF00881"/>
    </source>
</evidence>
<feature type="binding site" description="in other chain" evidence="8">
    <location>
        <begin position="10"/>
        <end position="12"/>
    </location>
    <ligand>
        <name>FMN</name>
        <dbReference type="ChEBI" id="CHEBI:58210"/>
        <note>ligand shared between dimeric partners</note>
    </ligand>
</feature>
<dbReference type="OrthoDB" id="9804207at2"/>
<dbReference type="Pfam" id="PF00881">
    <property type="entry name" value="Nitroreductase"/>
    <property type="match status" value="1"/>
</dbReference>
<dbReference type="PANTHER" id="PTHR43821">
    <property type="entry name" value="NAD(P)H NITROREDUCTASE YDJA-RELATED"/>
    <property type="match status" value="1"/>
</dbReference>
<dbReference type="KEGG" id="adp:NCTC12871_01466"/>
<evidence type="ECO:0000313" key="10">
    <source>
        <dbReference type="EMBL" id="VEJ09975.1"/>
    </source>
</evidence>
<comment type="cofactor">
    <cofactor evidence="8">
        <name>FMN</name>
        <dbReference type="ChEBI" id="CHEBI:58210"/>
    </cofactor>
    <text evidence="8">Binds 1 FMN per subunit.</text>
</comment>
<keyword evidence="3 7" id="KW-0288">FMN</keyword>
<keyword evidence="11" id="KW-1185">Reference proteome</keyword>
<evidence type="ECO:0000256" key="3">
    <source>
        <dbReference type="ARBA" id="ARBA00022643"/>
    </source>
</evidence>
<dbReference type="EMBL" id="LR134510">
    <property type="protein sequence ID" value="VEJ09975.1"/>
    <property type="molecule type" value="Genomic_DNA"/>
</dbReference>
<dbReference type="AlphaFoldDB" id="A0A448TVL4"/>
<evidence type="ECO:0000313" key="11">
    <source>
        <dbReference type="Proteomes" id="UP000279799"/>
    </source>
</evidence>
<proteinExistence type="inferred from homology"/>
<dbReference type="PIRSF" id="PIRSF000232">
    <property type="entry name" value="YdjA"/>
    <property type="match status" value="1"/>
</dbReference>
<keyword evidence="2 7" id="KW-0285">Flavoprotein</keyword>
<dbReference type="Gene3D" id="3.40.109.10">
    <property type="entry name" value="NADH Oxidase"/>
    <property type="match status" value="1"/>
</dbReference>
<dbReference type="InterPro" id="IPR029479">
    <property type="entry name" value="Nitroreductase"/>
</dbReference>
<evidence type="ECO:0000256" key="8">
    <source>
        <dbReference type="PIRSR" id="PIRSR000232-1"/>
    </source>
</evidence>
<evidence type="ECO:0000256" key="1">
    <source>
        <dbReference type="ARBA" id="ARBA00007118"/>
    </source>
</evidence>
<protein>
    <recommendedName>
        <fullName evidence="7">Putative NAD(P)H nitroreductase</fullName>
        <ecNumber evidence="7">1.-.-.-</ecNumber>
    </recommendedName>
</protein>
<organism evidence="10 11">
    <name type="scientific">Actinobacillus delphinicola</name>
    <dbReference type="NCBI Taxonomy" id="51161"/>
    <lineage>
        <taxon>Bacteria</taxon>
        <taxon>Pseudomonadati</taxon>
        <taxon>Pseudomonadota</taxon>
        <taxon>Gammaproteobacteria</taxon>
        <taxon>Pasteurellales</taxon>
        <taxon>Pasteurellaceae</taxon>
        <taxon>Actinobacillus</taxon>
    </lineage>
</organism>
<dbReference type="InterPro" id="IPR052530">
    <property type="entry name" value="NAD(P)H_nitroreductase"/>
</dbReference>
<evidence type="ECO:0000256" key="6">
    <source>
        <dbReference type="ARBA" id="ARBA00023027"/>
    </source>
</evidence>
<feature type="binding site" description="in other chain" evidence="8">
    <location>
        <begin position="132"/>
        <end position="134"/>
    </location>
    <ligand>
        <name>FMN</name>
        <dbReference type="ChEBI" id="CHEBI:58210"/>
        <note>ligand shared between dimeric partners</note>
    </ligand>
</feature>
<dbReference type="InterPro" id="IPR026021">
    <property type="entry name" value="YdjA-like"/>
</dbReference>
<evidence type="ECO:0000256" key="7">
    <source>
        <dbReference type="PIRNR" id="PIRNR000232"/>
    </source>
</evidence>
<gene>
    <name evidence="10" type="primary">ydjA</name>
    <name evidence="10" type="ORF">NCTC12871_01466</name>
</gene>
<dbReference type="PANTHER" id="PTHR43821:SF1">
    <property type="entry name" value="NAD(P)H NITROREDUCTASE YDJA-RELATED"/>
    <property type="match status" value="1"/>
</dbReference>
<evidence type="ECO:0000256" key="2">
    <source>
        <dbReference type="ARBA" id="ARBA00022630"/>
    </source>
</evidence>
<name>A0A448TVL4_9PAST</name>
<evidence type="ECO:0000256" key="5">
    <source>
        <dbReference type="ARBA" id="ARBA00023002"/>
    </source>
</evidence>
<dbReference type="InterPro" id="IPR000415">
    <property type="entry name" value="Nitroreductase-like"/>
</dbReference>
<feature type="domain" description="Nitroreductase" evidence="9">
    <location>
        <begin position="8"/>
        <end position="162"/>
    </location>
</feature>
<dbReference type="RefSeq" id="WP_126600338.1">
    <property type="nucleotide sequence ID" value="NZ_LR134510.1"/>
</dbReference>
<dbReference type="EC" id="1.-.-.-" evidence="7"/>
<keyword evidence="5 7" id="KW-0560">Oxidoreductase</keyword>
<feature type="binding site" evidence="8">
    <location>
        <position position="39"/>
    </location>
    <ligand>
        <name>FMN</name>
        <dbReference type="ChEBI" id="CHEBI:58210"/>
        <note>ligand shared between dimeric partners</note>
    </ligand>
</feature>
<dbReference type="CDD" id="cd02135">
    <property type="entry name" value="YdjA-like"/>
    <property type="match status" value="1"/>
</dbReference>
<sequence length="184" mass="20616">MDTLTLLTHRHSEKKLTYPIPDESQLNQMFEAATHVPDHARLQPYRFIVLSPEIMPDFQRLLQAGADELNLGESRKQKAETICQNSPMMIAVIAQLDPDFEKVPTWEQLACASCSAYAIQLAANALGFDNAWLSGKWLESNAVREGLDCAENEKIIALIAIGTCTEKSTPKPRKKSLEDLVEYL</sequence>
<comment type="similarity">
    <text evidence="1 7">Belongs to the nitroreductase family.</text>
</comment>
<keyword evidence="6 7" id="KW-0520">NAD</keyword>
<keyword evidence="4 7" id="KW-0521">NADP</keyword>
<accession>A0A448TVL4</accession>